<evidence type="ECO:0000256" key="11">
    <source>
        <dbReference type="ARBA" id="ARBA00046593"/>
    </source>
</evidence>
<dbReference type="GO" id="GO:0005765">
    <property type="term" value="C:lysosomal membrane"/>
    <property type="evidence" value="ECO:0007669"/>
    <property type="project" value="UniProtKB-SubCell"/>
</dbReference>
<evidence type="ECO:0000256" key="12">
    <source>
        <dbReference type="SAM" id="MobiDB-lite"/>
    </source>
</evidence>
<evidence type="ECO:0000256" key="8">
    <source>
        <dbReference type="ARBA" id="ARBA00023228"/>
    </source>
</evidence>
<keyword evidence="6 13" id="KW-1133">Transmembrane helix</keyword>
<keyword evidence="7 13" id="KW-0472">Membrane</keyword>
<keyword evidence="8" id="KW-0458">Lysosome</keyword>
<dbReference type="RefSeq" id="XP_022084875.1">
    <property type="nucleotide sequence ID" value="XM_022229183.1"/>
</dbReference>
<evidence type="ECO:0000256" key="13">
    <source>
        <dbReference type="SAM" id="Phobius"/>
    </source>
</evidence>
<dbReference type="PANTHER" id="PTHR13551">
    <property type="entry name" value="BRAIN PROTEIN I3"/>
    <property type="match status" value="1"/>
</dbReference>
<dbReference type="Proteomes" id="UP000694845">
    <property type="component" value="Unplaced"/>
</dbReference>
<dbReference type="PANTHER" id="PTHR13551:SF1">
    <property type="entry name" value="MEMBRANE PROTEIN BRI3"/>
    <property type="match status" value="1"/>
</dbReference>
<dbReference type="GeneID" id="110976141"/>
<evidence type="ECO:0000256" key="2">
    <source>
        <dbReference type="ARBA" id="ARBA00004556"/>
    </source>
</evidence>
<evidence type="ECO:0000256" key="5">
    <source>
        <dbReference type="ARBA" id="ARBA00022692"/>
    </source>
</evidence>
<evidence type="ECO:0000256" key="4">
    <source>
        <dbReference type="ARBA" id="ARBA00022490"/>
    </source>
</evidence>
<evidence type="ECO:0000256" key="7">
    <source>
        <dbReference type="ARBA" id="ARBA00023136"/>
    </source>
</evidence>
<organism evidence="14 15">
    <name type="scientific">Acanthaster planci</name>
    <name type="common">Crown-of-thorns starfish</name>
    <dbReference type="NCBI Taxonomy" id="133434"/>
    <lineage>
        <taxon>Eukaryota</taxon>
        <taxon>Metazoa</taxon>
        <taxon>Echinodermata</taxon>
        <taxon>Eleutherozoa</taxon>
        <taxon>Asterozoa</taxon>
        <taxon>Asteroidea</taxon>
        <taxon>Valvatacea</taxon>
        <taxon>Valvatida</taxon>
        <taxon>Acanthasteridae</taxon>
        <taxon>Acanthaster</taxon>
    </lineage>
</organism>
<feature type="compositionally biased region" description="Pro residues" evidence="12">
    <location>
        <begin position="35"/>
        <end position="64"/>
    </location>
</feature>
<feature type="transmembrane region" description="Helical" evidence="13">
    <location>
        <begin position="118"/>
        <end position="136"/>
    </location>
</feature>
<keyword evidence="5 13" id="KW-0812">Transmembrane</keyword>
<evidence type="ECO:0000256" key="3">
    <source>
        <dbReference type="ARBA" id="ARBA00008090"/>
    </source>
</evidence>
<feature type="region of interest" description="Disordered" evidence="12">
    <location>
        <begin position="1"/>
        <end position="78"/>
    </location>
</feature>
<evidence type="ECO:0000313" key="14">
    <source>
        <dbReference type="Proteomes" id="UP000694845"/>
    </source>
</evidence>
<dbReference type="AlphaFoldDB" id="A0A8B7XXW1"/>
<protein>
    <recommendedName>
        <fullName evidence="9">Membrane protein BRI3</fullName>
    </recommendedName>
    <alternativeName>
        <fullName evidence="10">Brain protein I3</fullName>
    </alternativeName>
</protein>
<keyword evidence="4" id="KW-0963">Cytoplasm</keyword>
<dbReference type="InterPro" id="IPR019317">
    <property type="entry name" value="BRI3"/>
</dbReference>
<comment type="subcellular location">
    <subcellularLocation>
        <location evidence="2">Cytoplasm</location>
        <location evidence="2">Perinuclear region</location>
    </subcellularLocation>
    <subcellularLocation>
        <location evidence="1">Lysosome membrane</location>
        <topology evidence="1">Multi-pass membrane protein</topology>
    </subcellularLocation>
</comment>
<comment type="subunit">
    <text evidence="11">Interacts with BRI3BP. Interacts with MGAT1 and IFITM3.</text>
</comment>
<keyword evidence="14" id="KW-1185">Reference proteome</keyword>
<dbReference type="Pfam" id="PF10164">
    <property type="entry name" value="BRI3"/>
    <property type="match status" value="1"/>
</dbReference>
<name>A0A8B7XXW1_ACAPL</name>
<accession>A0A8B7XXW1</accession>
<evidence type="ECO:0000256" key="9">
    <source>
        <dbReference type="ARBA" id="ARBA00035284"/>
    </source>
</evidence>
<sequence length="149" mass="15952">MDPQTPKEVTAPGDSEPPPYNPSWTYPPVGESAPAPYPPPAGYPPPQNAAYPPPAQGNAYPPPTNYSAYPPGQMPQPAQVTVTTTTVPQSTATHQIVMVNTCPNCRSGVLQERFPPCAVLLAIFFFPLGVFCCLAMRERVCTNCNATFS</sequence>
<evidence type="ECO:0000256" key="1">
    <source>
        <dbReference type="ARBA" id="ARBA00004155"/>
    </source>
</evidence>
<reference evidence="15" key="1">
    <citation type="submission" date="2025-08" db="UniProtKB">
        <authorList>
            <consortium name="RefSeq"/>
        </authorList>
    </citation>
    <scope>IDENTIFICATION</scope>
</reference>
<comment type="similarity">
    <text evidence="3">Belongs to the BRI3 family.</text>
</comment>
<dbReference type="GO" id="GO:0048471">
    <property type="term" value="C:perinuclear region of cytoplasm"/>
    <property type="evidence" value="ECO:0007669"/>
    <property type="project" value="UniProtKB-SubCell"/>
</dbReference>
<evidence type="ECO:0000256" key="10">
    <source>
        <dbReference type="ARBA" id="ARBA00035449"/>
    </source>
</evidence>
<gene>
    <name evidence="15" type="primary">LOC110976141</name>
</gene>
<proteinExistence type="inferred from homology"/>
<evidence type="ECO:0000256" key="6">
    <source>
        <dbReference type="ARBA" id="ARBA00022989"/>
    </source>
</evidence>
<evidence type="ECO:0000313" key="15">
    <source>
        <dbReference type="RefSeq" id="XP_022084875.1"/>
    </source>
</evidence>